<evidence type="ECO:0000256" key="2">
    <source>
        <dbReference type="ARBA" id="ARBA00023125"/>
    </source>
</evidence>
<evidence type="ECO:0000313" key="6">
    <source>
        <dbReference type="EMBL" id="MBF9071553.1"/>
    </source>
</evidence>
<dbReference type="AlphaFoldDB" id="A0A931FFE9"/>
<dbReference type="InterPro" id="IPR001761">
    <property type="entry name" value="Peripla_BP/Lac1_sug-bd_dom"/>
</dbReference>
<evidence type="ECO:0000256" key="4">
    <source>
        <dbReference type="SAM" id="MobiDB-lite"/>
    </source>
</evidence>
<dbReference type="InterPro" id="IPR046335">
    <property type="entry name" value="LacI/GalR-like_sensor"/>
</dbReference>
<dbReference type="CDD" id="cd01392">
    <property type="entry name" value="HTH_LacI"/>
    <property type="match status" value="1"/>
</dbReference>
<dbReference type="PROSITE" id="PS00356">
    <property type="entry name" value="HTH_LACI_1"/>
    <property type="match status" value="1"/>
</dbReference>
<comment type="caution">
    <text evidence="6">The sequence shown here is derived from an EMBL/GenBank/DDBJ whole genome shotgun (WGS) entry which is preliminary data.</text>
</comment>
<evidence type="ECO:0000256" key="1">
    <source>
        <dbReference type="ARBA" id="ARBA00023015"/>
    </source>
</evidence>
<dbReference type="Pfam" id="PF13377">
    <property type="entry name" value="Peripla_BP_3"/>
    <property type="match status" value="1"/>
</dbReference>
<evidence type="ECO:0000256" key="3">
    <source>
        <dbReference type="ARBA" id="ARBA00023163"/>
    </source>
</evidence>
<keyword evidence="3" id="KW-0804">Transcription</keyword>
<evidence type="ECO:0000313" key="7">
    <source>
        <dbReference type="Proteomes" id="UP000657385"/>
    </source>
</evidence>
<keyword evidence="1" id="KW-0805">Transcription regulation</keyword>
<dbReference type="SUPFAM" id="SSF47413">
    <property type="entry name" value="lambda repressor-like DNA-binding domains"/>
    <property type="match status" value="1"/>
</dbReference>
<dbReference type="InterPro" id="IPR028082">
    <property type="entry name" value="Peripla_BP_I"/>
</dbReference>
<dbReference type="EMBL" id="JADPRT010000012">
    <property type="protein sequence ID" value="MBF9071553.1"/>
    <property type="molecule type" value="Genomic_DNA"/>
</dbReference>
<dbReference type="Gene3D" id="1.10.260.40">
    <property type="entry name" value="lambda repressor-like DNA-binding domains"/>
    <property type="match status" value="1"/>
</dbReference>
<keyword evidence="2 6" id="KW-0238">DNA-binding</keyword>
<feature type="region of interest" description="Disordered" evidence="4">
    <location>
        <begin position="258"/>
        <end position="277"/>
    </location>
</feature>
<reference evidence="6" key="1">
    <citation type="submission" date="2020-11" db="EMBL/GenBank/DDBJ databases">
        <title>Isolation and identification of active actinomycetes.</title>
        <authorList>
            <person name="Yu B."/>
        </authorList>
    </citation>
    <scope>NUCLEOTIDE SEQUENCE</scope>
    <source>
        <strain evidence="6">NEAU-YB345</strain>
    </source>
</reference>
<accession>A0A931FFE9</accession>
<dbReference type="Pfam" id="PF00356">
    <property type="entry name" value="LacI"/>
    <property type="match status" value="1"/>
</dbReference>
<dbReference type="PANTHER" id="PTHR30146:SF109">
    <property type="entry name" value="HTH-TYPE TRANSCRIPTIONAL REGULATOR GALS"/>
    <property type="match status" value="1"/>
</dbReference>
<dbReference type="PANTHER" id="PTHR30146">
    <property type="entry name" value="LACI-RELATED TRANSCRIPTIONAL REPRESSOR"/>
    <property type="match status" value="1"/>
</dbReference>
<protein>
    <submittedName>
        <fullName evidence="6">LacI family DNA-binding transcriptional regulator</fullName>
    </submittedName>
</protein>
<dbReference type="Proteomes" id="UP000657385">
    <property type="component" value="Unassembled WGS sequence"/>
</dbReference>
<gene>
    <name evidence="6" type="ORF">I2501_26380</name>
</gene>
<dbReference type="Gene3D" id="3.40.50.2300">
    <property type="match status" value="2"/>
</dbReference>
<evidence type="ECO:0000259" key="5">
    <source>
        <dbReference type="PROSITE" id="PS50932"/>
    </source>
</evidence>
<name>A0A931FFE9_9ACTN</name>
<proteinExistence type="predicted"/>
<dbReference type="GO" id="GO:0000976">
    <property type="term" value="F:transcription cis-regulatory region binding"/>
    <property type="evidence" value="ECO:0007669"/>
    <property type="project" value="TreeGrafter"/>
</dbReference>
<dbReference type="Pfam" id="PF00532">
    <property type="entry name" value="Peripla_BP_1"/>
    <property type="match status" value="1"/>
</dbReference>
<dbReference type="SUPFAM" id="SSF53822">
    <property type="entry name" value="Periplasmic binding protein-like I"/>
    <property type="match status" value="1"/>
</dbReference>
<dbReference type="InterPro" id="IPR000843">
    <property type="entry name" value="HTH_LacI"/>
</dbReference>
<dbReference type="GO" id="GO:0003700">
    <property type="term" value="F:DNA-binding transcription factor activity"/>
    <property type="evidence" value="ECO:0007669"/>
    <property type="project" value="TreeGrafter"/>
</dbReference>
<feature type="compositionally biased region" description="Gly residues" evidence="4">
    <location>
        <begin position="258"/>
        <end position="273"/>
    </location>
</feature>
<feature type="domain" description="HTH lacI-type" evidence="5">
    <location>
        <begin position="1"/>
        <end position="53"/>
    </location>
</feature>
<keyword evidence="7" id="KW-1185">Reference proteome</keyword>
<dbReference type="PROSITE" id="PS50932">
    <property type="entry name" value="HTH_LACI_2"/>
    <property type="match status" value="1"/>
</dbReference>
<dbReference type="InterPro" id="IPR010982">
    <property type="entry name" value="Lambda_DNA-bd_dom_sf"/>
</dbReference>
<sequence>MRDVAREAGVSPMTVSRVLSGEPGVSAEKAASVERAVRRLGYRRNDLARMLRRKGAGSRTIGLVVDDLANPFYALMARSVEDAAYRQGYVVLVGSTNDDRRREREVIAAFCSRQVDGLILVPTCGSHGFLRPWTETGTRVVCLDRPARGLDVDTVTVDNRAAARGAVDHLLDHGHRRIAYLGDRLDIWTQRERHLGYREALAARGVEAVPGLLCHGLRSRAEAASAVAAMLASDSPPTALFATNGLISAGALDAVRAGGGGGGSDRSDGGGATALGEGDDPAIVGFDDLPFADRLDQPLTVVNQDPAAMGGTGAALLFARIEGDRSAPRSVVLLTRLIPRGSGERPPLA</sequence>
<dbReference type="CDD" id="cd06267">
    <property type="entry name" value="PBP1_LacI_sugar_binding-like"/>
    <property type="match status" value="1"/>
</dbReference>
<dbReference type="SMART" id="SM00354">
    <property type="entry name" value="HTH_LACI"/>
    <property type="match status" value="1"/>
</dbReference>
<organism evidence="6 7">
    <name type="scientific">Streptacidiphilus fuscans</name>
    <dbReference type="NCBI Taxonomy" id="2789292"/>
    <lineage>
        <taxon>Bacteria</taxon>
        <taxon>Bacillati</taxon>
        <taxon>Actinomycetota</taxon>
        <taxon>Actinomycetes</taxon>
        <taxon>Kitasatosporales</taxon>
        <taxon>Streptomycetaceae</taxon>
        <taxon>Streptacidiphilus</taxon>
    </lineage>
</organism>